<comment type="catalytic activity">
    <reaction evidence="9 11">
        <text>uridine(1939) in 23S rRNA + S-adenosyl-L-methionine = 5-methyluridine(1939) in 23S rRNA + S-adenosyl-L-homocysteine + H(+)</text>
        <dbReference type="Rhea" id="RHEA:42908"/>
        <dbReference type="Rhea" id="RHEA-COMP:10278"/>
        <dbReference type="Rhea" id="RHEA-COMP:10279"/>
        <dbReference type="ChEBI" id="CHEBI:15378"/>
        <dbReference type="ChEBI" id="CHEBI:57856"/>
        <dbReference type="ChEBI" id="CHEBI:59789"/>
        <dbReference type="ChEBI" id="CHEBI:65315"/>
        <dbReference type="ChEBI" id="CHEBI:74447"/>
        <dbReference type="EC" id="2.1.1.190"/>
    </reaction>
</comment>
<evidence type="ECO:0000256" key="10">
    <source>
        <dbReference type="ARBA" id="ARBA00059995"/>
    </source>
</evidence>
<dbReference type="EC" id="2.1.1.190" evidence="11"/>
<dbReference type="InterPro" id="IPR001566">
    <property type="entry name" value="23S_rRNA_MeTrfase_RlmD"/>
</dbReference>
<dbReference type="PROSITE" id="PS51687">
    <property type="entry name" value="SAM_MT_RNA_M5U"/>
    <property type="match status" value="1"/>
</dbReference>
<dbReference type="PROSITE" id="PS01231">
    <property type="entry name" value="TRMA_2"/>
    <property type="match status" value="1"/>
</dbReference>
<keyword evidence="5 11" id="KW-0949">S-adenosyl-L-methionine</keyword>
<comment type="caution">
    <text evidence="12">The sequence shown here is derived from an EMBL/GenBank/DDBJ whole genome shotgun (WGS) entry which is preliminary data.</text>
</comment>
<dbReference type="InterPro" id="IPR030391">
    <property type="entry name" value="MeTrfase_TrmA_CS"/>
</dbReference>
<keyword evidence="4 11" id="KW-0808">Transferase</keyword>
<keyword evidence="7 11" id="KW-0408">Iron</keyword>
<proteinExistence type="inferred from homology"/>
<reference evidence="12" key="1">
    <citation type="submission" date="2022-09" db="EMBL/GenBank/DDBJ databases">
        <title>Molecular characterization of Glaesserella parasuis strains circulating in commercial swine farms using whole-genome sequencing.</title>
        <authorList>
            <person name="Mugabi R."/>
            <person name="Clavijo M."/>
            <person name="Li G."/>
        </authorList>
    </citation>
    <scope>NUCLEOTIDE SEQUENCE</scope>
    <source>
        <strain evidence="12">0435-53</strain>
    </source>
</reference>
<dbReference type="SUPFAM" id="SSF50249">
    <property type="entry name" value="Nucleic acid-binding proteins"/>
    <property type="match status" value="1"/>
</dbReference>
<evidence type="ECO:0000256" key="5">
    <source>
        <dbReference type="ARBA" id="ARBA00022691"/>
    </source>
</evidence>
<dbReference type="PROSITE" id="PS01230">
    <property type="entry name" value="TRMA_1"/>
    <property type="match status" value="1"/>
</dbReference>
<evidence type="ECO:0000256" key="4">
    <source>
        <dbReference type="ARBA" id="ARBA00022679"/>
    </source>
</evidence>
<evidence type="ECO:0000256" key="7">
    <source>
        <dbReference type="ARBA" id="ARBA00023004"/>
    </source>
</evidence>
<dbReference type="HAMAP" id="MF_01010">
    <property type="entry name" value="23SrRNA_methyltr_RlmD"/>
    <property type="match status" value="1"/>
</dbReference>
<name>A0A6M8T2T4_GLAPU</name>
<dbReference type="InterPro" id="IPR002792">
    <property type="entry name" value="TRAM_dom"/>
</dbReference>
<dbReference type="CDD" id="cd02440">
    <property type="entry name" value="AdoMet_MTases"/>
    <property type="match status" value="1"/>
</dbReference>
<feature type="binding site" evidence="11">
    <location>
        <position position="90"/>
    </location>
    <ligand>
        <name>[4Fe-4S] cluster</name>
        <dbReference type="ChEBI" id="CHEBI:49883"/>
    </ligand>
</feature>
<dbReference type="InterPro" id="IPR030390">
    <property type="entry name" value="MeTrfase_TrmA_AS"/>
</dbReference>
<organism evidence="12 13">
    <name type="scientific">Glaesserella parasuis</name>
    <name type="common">Haemophilus parasuis</name>
    <dbReference type="NCBI Taxonomy" id="738"/>
    <lineage>
        <taxon>Bacteria</taxon>
        <taxon>Pseudomonadati</taxon>
        <taxon>Pseudomonadota</taxon>
        <taxon>Gammaproteobacteria</taxon>
        <taxon>Pasteurellales</taxon>
        <taxon>Pasteurellaceae</taxon>
        <taxon>Glaesserella</taxon>
    </lineage>
</organism>
<feature type="active site" description="Nucleophile" evidence="11">
    <location>
        <position position="396"/>
    </location>
</feature>
<dbReference type="FunFam" id="3.40.50.150:FF:000009">
    <property type="entry name" value="23S rRNA (Uracil(1939)-C(5))-methyltransferase RlmD"/>
    <property type="match status" value="1"/>
</dbReference>
<feature type="binding site" evidence="11">
    <location>
        <position position="322"/>
    </location>
    <ligand>
        <name>S-adenosyl-L-methionine</name>
        <dbReference type="ChEBI" id="CHEBI:59789"/>
    </ligand>
</feature>
<dbReference type="InterPro" id="IPR012340">
    <property type="entry name" value="NA-bd_OB-fold"/>
</dbReference>
<dbReference type="RefSeq" id="WP_075606437.1">
    <property type="nucleotide sequence ID" value="NZ_CP054198.1"/>
</dbReference>
<dbReference type="PANTHER" id="PTHR11061">
    <property type="entry name" value="RNA M5U METHYLTRANSFERASE"/>
    <property type="match status" value="1"/>
</dbReference>
<dbReference type="FunFam" id="2.40.50.140:FF:000097">
    <property type="entry name" value="23S rRNA (uracil(1939)-C(5))-methyltransferase RlmD"/>
    <property type="match status" value="1"/>
</dbReference>
<keyword evidence="3 11" id="KW-0489">Methyltransferase</keyword>
<dbReference type="Pfam" id="PF01938">
    <property type="entry name" value="TRAM"/>
    <property type="match status" value="1"/>
</dbReference>
<keyword evidence="6 11" id="KW-0479">Metal-binding</keyword>
<dbReference type="InterPro" id="IPR029063">
    <property type="entry name" value="SAM-dependent_MTases_sf"/>
</dbReference>
<dbReference type="InterPro" id="IPR010280">
    <property type="entry name" value="U5_MeTrfase_fam"/>
</dbReference>
<dbReference type="Proteomes" id="UP001148834">
    <property type="component" value="Unassembled WGS sequence"/>
</dbReference>
<feature type="binding site" evidence="11">
    <location>
        <position position="301"/>
    </location>
    <ligand>
        <name>S-adenosyl-L-methionine</name>
        <dbReference type="ChEBI" id="CHEBI:59789"/>
    </ligand>
</feature>
<feature type="binding site" evidence="11">
    <location>
        <position position="93"/>
    </location>
    <ligand>
        <name>[4Fe-4S] cluster</name>
        <dbReference type="ChEBI" id="CHEBI:49883"/>
    </ligand>
</feature>
<dbReference type="EMBL" id="JAODIR010000040">
    <property type="protein sequence ID" value="MDD2168490.1"/>
    <property type="molecule type" value="Genomic_DNA"/>
</dbReference>
<evidence type="ECO:0000256" key="2">
    <source>
        <dbReference type="ARBA" id="ARBA00022552"/>
    </source>
</evidence>
<dbReference type="PROSITE" id="PS50926">
    <property type="entry name" value="TRAM"/>
    <property type="match status" value="1"/>
</dbReference>
<evidence type="ECO:0000256" key="6">
    <source>
        <dbReference type="ARBA" id="ARBA00022723"/>
    </source>
</evidence>
<dbReference type="GO" id="GO:0005506">
    <property type="term" value="F:iron ion binding"/>
    <property type="evidence" value="ECO:0007669"/>
    <property type="project" value="UniProtKB-UniRule"/>
</dbReference>
<dbReference type="Gene3D" id="2.40.50.1070">
    <property type="match status" value="1"/>
</dbReference>
<evidence type="ECO:0000256" key="3">
    <source>
        <dbReference type="ARBA" id="ARBA00022603"/>
    </source>
</evidence>
<dbReference type="GO" id="GO:0070041">
    <property type="term" value="F:rRNA (uridine-C5-)-methyltransferase activity"/>
    <property type="evidence" value="ECO:0007669"/>
    <property type="project" value="UniProtKB-UniRule"/>
</dbReference>
<keyword evidence="8 11" id="KW-0411">Iron-sulfur</keyword>
<dbReference type="SUPFAM" id="SSF53335">
    <property type="entry name" value="S-adenosyl-L-methionine-dependent methyltransferases"/>
    <property type="match status" value="1"/>
</dbReference>
<gene>
    <name evidence="11 12" type="primary">rlmD</name>
    <name evidence="12" type="ORF">N5925_07775</name>
</gene>
<comment type="similarity">
    <text evidence="11">Belongs to the class I-like SAM-binding methyltransferase superfamily. RNA M5U methyltransferase family. RlmD subfamily.</text>
</comment>
<feature type="binding site" evidence="11">
    <location>
        <position position="272"/>
    </location>
    <ligand>
        <name>S-adenosyl-L-methionine</name>
        <dbReference type="ChEBI" id="CHEBI:59789"/>
    </ligand>
</feature>
<accession>A0A6M8T2T4</accession>
<dbReference type="AlphaFoldDB" id="A0A6M8T2T4"/>
<dbReference type="Gene3D" id="2.40.50.140">
    <property type="entry name" value="Nucleic acid-binding proteins"/>
    <property type="match status" value="1"/>
</dbReference>
<dbReference type="GO" id="GO:0003723">
    <property type="term" value="F:RNA binding"/>
    <property type="evidence" value="ECO:0007669"/>
    <property type="project" value="InterPro"/>
</dbReference>
<dbReference type="GO" id="GO:0051539">
    <property type="term" value="F:4 iron, 4 sulfur cluster binding"/>
    <property type="evidence" value="ECO:0007669"/>
    <property type="project" value="UniProtKB-KW"/>
</dbReference>
<feature type="binding site" evidence="11">
    <location>
        <position position="84"/>
    </location>
    <ligand>
        <name>[4Fe-4S] cluster</name>
        <dbReference type="ChEBI" id="CHEBI:49883"/>
    </ligand>
</feature>
<sequence>MALFYSDNSAKKSAKPTALQIFHIQSLDYQGLGVAKVNGKTWFIENALPNEKVEAKIIEDKRQYGRATAVRFLQKSADRQTPFCSIYRQCGGCQMQHIPLALQRETKQQTLFNRLQKLQAEPIAFEPMLIGQGINYRRRAKLSMVVQKNTLVVGFRQANTQEIIPLNHCDILEPELNTLLPKLQQLFASWKNKKQLGHIELVQADNGVALLLRHIGELHSQDSDKLQRFAEQEDLLLFVMTDKDQISQWRGEVPYYQINGLTLHFSIRDFIQINREMNKQMVNKAIAWLDLQPTDRVLDLFCGMGNFTLPIAPLVEEVVGIEGVEPMVAQAKQNAQTNQINNAKFYQTDLDKPFVEQPWAKAHFNKVLLDPARNGAYFALDHLCELQPERIVYVSCNPATLVRDAEKLIAKGYRLSQSAMIDMFPHTAHLESISLFERRTKNRFSN</sequence>
<evidence type="ECO:0000313" key="12">
    <source>
        <dbReference type="EMBL" id="MDD2168490.1"/>
    </source>
</evidence>
<dbReference type="Gene3D" id="3.40.50.150">
    <property type="entry name" value="Vaccinia Virus protein VP39"/>
    <property type="match status" value="1"/>
</dbReference>
<dbReference type="PANTHER" id="PTHR11061:SF49">
    <property type="entry name" value="23S RRNA (URACIL(1939)-C(5))-METHYLTRANSFERASE RLMD"/>
    <property type="match status" value="1"/>
</dbReference>
<feature type="binding site" evidence="11">
    <location>
        <position position="349"/>
    </location>
    <ligand>
        <name>S-adenosyl-L-methionine</name>
        <dbReference type="ChEBI" id="CHEBI:59789"/>
    </ligand>
</feature>
<keyword evidence="1 11" id="KW-0004">4Fe-4S</keyword>
<comment type="function">
    <text evidence="10 11">Catalyzes the formation of 5-methyl-uridine at position 1939 (m5U1939) in 23S rRNA.</text>
</comment>
<evidence type="ECO:0000313" key="13">
    <source>
        <dbReference type="Proteomes" id="UP001148834"/>
    </source>
</evidence>
<keyword evidence="2 11" id="KW-0698">rRNA processing</keyword>
<dbReference type="NCBIfam" id="NF009639">
    <property type="entry name" value="PRK13168.1"/>
    <property type="match status" value="1"/>
</dbReference>
<feature type="binding site" evidence="11">
    <location>
        <position position="306"/>
    </location>
    <ligand>
        <name>S-adenosyl-L-methionine</name>
        <dbReference type="ChEBI" id="CHEBI:59789"/>
    </ligand>
</feature>
<evidence type="ECO:0000256" key="9">
    <source>
        <dbReference type="ARBA" id="ARBA00052756"/>
    </source>
</evidence>
<evidence type="ECO:0000256" key="8">
    <source>
        <dbReference type="ARBA" id="ARBA00023014"/>
    </source>
</evidence>
<dbReference type="GO" id="GO:0070475">
    <property type="term" value="P:rRNA base methylation"/>
    <property type="evidence" value="ECO:0007669"/>
    <property type="project" value="TreeGrafter"/>
</dbReference>
<protein>
    <recommendedName>
        <fullName evidence="11">23S rRNA (uracil(1939)-C(5))-methyltransferase RlmD</fullName>
        <ecNumber evidence="11">2.1.1.190</ecNumber>
    </recommendedName>
    <alternativeName>
        <fullName evidence="11">23S rRNA(m5U1939)-methyltransferase</fullName>
    </alternativeName>
</protein>
<dbReference type="NCBIfam" id="TIGR00479">
    <property type="entry name" value="rumA"/>
    <property type="match status" value="1"/>
</dbReference>
<evidence type="ECO:0000256" key="1">
    <source>
        <dbReference type="ARBA" id="ARBA00022485"/>
    </source>
</evidence>
<feature type="binding site" evidence="11">
    <location>
        <position position="370"/>
    </location>
    <ligand>
        <name>S-adenosyl-L-methionine</name>
        <dbReference type="ChEBI" id="CHEBI:59789"/>
    </ligand>
</feature>
<feature type="binding site" evidence="11">
    <location>
        <position position="169"/>
    </location>
    <ligand>
        <name>[4Fe-4S] cluster</name>
        <dbReference type="ChEBI" id="CHEBI:49883"/>
    </ligand>
</feature>
<dbReference type="Pfam" id="PF05958">
    <property type="entry name" value="tRNA_U5-meth_tr"/>
    <property type="match status" value="2"/>
</dbReference>
<evidence type="ECO:0000256" key="11">
    <source>
        <dbReference type="HAMAP-Rule" id="MF_01010"/>
    </source>
</evidence>